<feature type="domain" description="Reverse transcriptase" evidence="1">
    <location>
        <begin position="1"/>
        <end position="204"/>
    </location>
</feature>
<dbReference type="Gene3D" id="3.30.70.270">
    <property type="match status" value="1"/>
</dbReference>
<dbReference type="RefSeq" id="WP_137083402.1">
    <property type="nucleotide sequence ID" value="NZ_CP039907.1"/>
</dbReference>
<dbReference type="AlphaFoldDB" id="A0AAE6EIL0"/>
<gene>
    <name evidence="2" type="ORF">CFBP6624_00600</name>
</gene>
<evidence type="ECO:0000259" key="1">
    <source>
        <dbReference type="PROSITE" id="PS50878"/>
    </source>
</evidence>
<dbReference type="PROSITE" id="PS50878">
    <property type="entry name" value="RT_POL"/>
    <property type="match status" value="1"/>
</dbReference>
<name>A0AAE6EIL0_AGRTU</name>
<protein>
    <recommendedName>
        <fullName evidence="1">Reverse transcriptase domain-containing protein</fullName>
    </recommendedName>
</protein>
<organism evidence="2 3">
    <name type="scientific">Agrobacterium tumefaciens</name>
    <dbReference type="NCBI Taxonomy" id="358"/>
    <lineage>
        <taxon>Bacteria</taxon>
        <taxon>Pseudomonadati</taxon>
        <taxon>Pseudomonadota</taxon>
        <taxon>Alphaproteobacteria</taxon>
        <taxon>Hyphomicrobiales</taxon>
        <taxon>Rhizobiaceae</taxon>
        <taxon>Rhizobium/Agrobacterium group</taxon>
        <taxon>Agrobacterium</taxon>
        <taxon>Agrobacterium tumefaciens complex</taxon>
    </lineage>
</organism>
<sequence>MPHAFENYLHSYWKNGKPIFAPNDFSSDLGTKLKRKIAKKYTFDKFVYHFKDGSHIVALHRHRNNQFFCRIDLEKFFYSIRRNRVKRVLKSIGIRKPEYYAKWSTVKNPFAGGGYVLPYGFVQSPILATLVLAESPIGTYIRNLPLGIAASVYMDDICLSGPDEDQLAEAFKGLLVAVEEAGFQLNHDKTREPAKQIDIFNCTLEHGTTEVTPARVVKFYDVLRSANGVASFETYCDIVKSHTWRVGAGKRRRRKLYVAKRKAAKAAPAV</sequence>
<dbReference type="Proteomes" id="UP000298646">
    <property type="component" value="Chromosome circular"/>
</dbReference>
<dbReference type="InterPro" id="IPR000477">
    <property type="entry name" value="RT_dom"/>
</dbReference>
<reference evidence="2 3" key="1">
    <citation type="submission" date="2019-04" db="EMBL/GenBank/DDBJ databases">
        <title>Complete genome sequence of Agrobacterium tumefaciens CFBP6624.</title>
        <authorList>
            <person name="Haryono M."/>
            <person name="Lin Y.-C."/>
            <person name="Lai E.-M."/>
            <person name="Kuo C.-H."/>
        </authorList>
    </citation>
    <scope>NUCLEOTIDE SEQUENCE [LARGE SCALE GENOMIC DNA]</scope>
    <source>
        <strain evidence="2 3">CFBP6624</strain>
    </source>
</reference>
<dbReference type="InterPro" id="IPR043128">
    <property type="entry name" value="Rev_trsase/Diguanyl_cyclase"/>
</dbReference>
<accession>A0AAE6EIL0</accession>
<dbReference type="EMBL" id="CP039907">
    <property type="protein sequence ID" value="QCL98786.1"/>
    <property type="molecule type" value="Genomic_DNA"/>
</dbReference>
<proteinExistence type="predicted"/>
<dbReference type="Pfam" id="PF00078">
    <property type="entry name" value="RVT_1"/>
    <property type="match status" value="1"/>
</dbReference>
<dbReference type="InterPro" id="IPR043502">
    <property type="entry name" value="DNA/RNA_pol_sf"/>
</dbReference>
<evidence type="ECO:0000313" key="3">
    <source>
        <dbReference type="Proteomes" id="UP000298646"/>
    </source>
</evidence>
<dbReference type="SUPFAM" id="SSF56672">
    <property type="entry name" value="DNA/RNA polymerases"/>
    <property type="match status" value="1"/>
</dbReference>
<evidence type="ECO:0000313" key="2">
    <source>
        <dbReference type="EMBL" id="QCL98786.1"/>
    </source>
</evidence>